<dbReference type="InterPro" id="IPR003812">
    <property type="entry name" value="Fido"/>
</dbReference>
<dbReference type="PANTHER" id="PTHR39426:SF1">
    <property type="entry name" value="HOMOLOGY TO DEATH-ON-CURING PROTEIN OF PHAGE P1"/>
    <property type="match status" value="1"/>
</dbReference>
<gene>
    <name evidence="2" type="ORF">ACCQ40_01980</name>
</gene>
<keyword evidence="3" id="KW-1185">Reference proteome</keyword>
<protein>
    <submittedName>
        <fullName evidence="2">Type II toxin-antitoxin system death-on-curing family toxin</fullName>
    </submittedName>
</protein>
<dbReference type="Gene3D" id="1.20.120.1870">
    <property type="entry name" value="Fic/DOC protein, Fido domain"/>
    <property type="match status" value="1"/>
</dbReference>
<dbReference type="Pfam" id="PF02661">
    <property type="entry name" value="Fic"/>
    <property type="match status" value="1"/>
</dbReference>
<name>A0ABW9MUS5_9FIRM</name>
<evidence type="ECO:0000313" key="2">
    <source>
        <dbReference type="EMBL" id="MFO3715557.1"/>
    </source>
</evidence>
<dbReference type="PROSITE" id="PS51459">
    <property type="entry name" value="FIDO"/>
    <property type="match status" value="1"/>
</dbReference>
<dbReference type="InterPro" id="IPR053737">
    <property type="entry name" value="Type_II_TA_Toxin"/>
</dbReference>
<reference evidence="2 3" key="1">
    <citation type="journal article" date="2025" name="Anaerobe">
        <title>Description of Anaerococcus kampingiae sp. nov., Anaerococcus groningensis sp. nov., Anaerococcus martiniensis sp. nov., and Anaerococcus cruorum sp. nov., isolated from human clinical specimens.</title>
        <authorList>
            <person name="Boiten K.E."/>
            <person name="Meijer J."/>
            <person name="van Wezel E.M."/>
            <person name="Veloo A.C.M."/>
        </authorList>
    </citation>
    <scope>NUCLEOTIDE SEQUENCE [LARGE SCALE GENOMIC DNA]</scope>
    <source>
        <strain evidence="2 3">ENR1039</strain>
    </source>
</reference>
<feature type="domain" description="Fido" evidence="1">
    <location>
        <begin position="4"/>
        <end position="122"/>
    </location>
</feature>
<dbReference type="Proteomes" id="UP001638015">
    <property type="component" value="Unassembled WGS sequence"/>
</dbReference>
<sequence>MIRLNKRQILSLHSQQISLFGGSDGVRDDNLLDLSISSASQTFDGSYLYDNPIKQAVNLGFSLIMNHPFLDGNKRIGAHAMLTILCLNGFEIDYSQDELIDVIMGIASSSLTENDLLEWVENHM</sequence>
<dbReference type="EMBL" id="JBGMEH010000001">
    <property type="protein sequence ID" value="MFO3715557.1"/>
    <property type="molecule type" value="Genomic_DNA"/>
</dbReference>
<accession>A0ABW9MUS5</accession>
<dbReference type="NCBIfam" id="TIGR01550">
    <property type="entry name" value="DOC_P1"/>
    <property type="match status" value="1"/>
</dbReference>
<dbReference type="InterPro" id="IPR006440">
    <property type="entry name" value="Doc"/>
</dbReference>
<dbReference type="InterPro" id="IPR036597">
    <property type="entry name" value="Fido-like_dom_sf"/>
</dbReference>
<dbReference type="SUPFAM" id="SSF140931">
    <property type="entry name" value="Fic-like"/>
    <property type="match status" value="1"/>
</dbReference>
<dbReference type="PANTHER" id="PTHR39426">
    <property type="entry name" value="HOMOLOGY TO DEATH-ON-CURING PROTEIN OF PHAGE P1"/>
    <property type="match status" value="1"/>
</dbReference>
<comment type="caution">
    <text evidence="2">The sequence shown here is derived from an EMBL/GenBank/DDBJ whole genome shotgun (WGS) entry which is preliminary data.</text>
</comment>
<evidence type="ECO:0000259" key="1">
    <source>
        <dbReference type="PROSITE" id="PS51459"/>
    </source>
</evidence>
<proteinExistence type="predicted"/>
<organism evidence="2 3">
    <name type="scientific">Anaerococcus cruorum</name>
    <dbReference type="NCBI Taxonomy" id="3115617"/>
    <lineage>
        <taxon>Bacteria</taxon>
        <taxon>Bacillati</taxon>
        <taxon>Bacillota</taxon>
        <taxon>Tissierellia</taxon>
        <taxon>Tissierellales</taxon>
        <taxon>Peptoniphilaceae</taxon>
        <taxon>Anaerococcus</taxon>
    </lineage>
</organism>
<dbReference type="RefSeq" id="WP_410032389.1">
    <property type="nucleotide sequence ID" value="NZ_JBGMEH010000001.1"/>
</dbReference>
<evidence type="ECO:0000313" key="3">
    <source>
        <dbReference type="Proteomes" id="UP001638015"/>
    </source>
</evidence>